<dbReference type="InterPro" id="IPR038268">
    <property type="entry name" value="RHH_sf"/>
</dbReference>
<comment type="caution">
    <text evidence="2">The sequence shown here is derived from an EMBL/GenBank/DDBJ whole genome shotgun (WGS) entry which is preliminary data.</text>
</comment>
<organism evidence="2 3">
    <name type="scientific">Elstera cyanobacteriorum</name>
    <dbReference type="NCBI Taxonomy" id="2022747"/>
    <lineage>
        <taxon>Bacteria</taxon>
        <taxon>Pseudomonadati</taxon>
        <taxon>Pseudomonadota</taxon>
        <taxon>Alphaproteobacteria</taxon>
        <taxon>Rhodospirillales</taxon>
        <taxon>Rhodospirillaceae</taxon>
        <taxon>Elstera</taxon>
    </lineage>
</organism>
<protein>
    <recommendedName>
        <fullName evidence="1">Ribbon-helix-helix domain-containing protein</fullName>
    </recommendedName>
</protein>
<sequence length="93" mass="10222">MTAFSDSSRQTYAPGRVSADALDPTRLVKRSVVVAGHRTSVSLEDAFWSELRRVATARRCSINALIAEVDEGRSGNLSSAIRVFLLLNRVKDE</sequence>
<evidence type="ECO:0000313" key="3">
    <source>
        <dbReference type="Proteomes" id="UP000216361"/>
    </source>
</evidence>
<evidence type="ECO:0000259" key="1">
    <source>
        <dbReference type="Pfam" id="PF13467"/>
    </source>
</evidence>
<dbReference type="RefSeq" id="WP_094410466.1">
    <property type="nucleotide sequence ID" value="NZ_BMJZ01000003.1"/>
</dbReference>
<proteinExistence type="predicted"/>
<feature type="domain" description="Ribbon-helix-helix" evidence="1">
    <location>
        <begin position="28"/>
        <end position="86"/>
    </location>
</feature>
<dbReference type="EMBL" id="NOXS01000035">
    <property type="protein sequence ID" value="OYQ16828.1"/>
    <property type="molecule type" value="Genomic_DNA"/>
</dbReference>
<evidence type="ECO:0000313" key="2">
    <source>
        <dbReference type="EMBL" id="OYQ16828.1"/>
    </source>
</evidence>
<dbReference type="InterPro" id="IPR027373">
    <property type="entry name" value="RHH_dom"/>
</dbReference>
<dbReference type="Proteomes" id="UP000216361">
    <property type="component" value="Unassembled WGS sequence"/>
</dbReference>
<dbReference type="Gene3D" id="1.10.3990.20">
    <property type="entry name" value="protein bp1543"/>
    <property type="match status" value="1"/>
</dbReference>
<dbReference type="Pfam" id="PF13467">
    <property type="entry name" value="RHH_4"/>
    <property type="match status" value="1"/>
</dbReference>
<accession>A0A255XIR0</accession>
<keyword evidence="3" id="KW-1185">Reference proteome</keyword>
<dbReference type="OrthoDB" id="7477016at2"/>
<gene>
    <name evidence="2" type="ORF">CHR90_17805</name>
</gene>
<name>A0A255XIR0_9PROT</name>
<reference evidence="2 3" key="1">
    <citation type="submission" date="2017-07" db="EMBL/GenBank/DDBJ databases">
        <title>Elstera cyanobacteriorum sp. nov., a novel bacterium isolated from cyanobacterial aggregates in a eutrophic lake.</title>
        <authorList>
            <person name="Cai H."/>
        </authorList>
    </citation>
    <scope>NUCLEOTIDE SEQUENCE [LARGE SCALE GENOMIC DNA]</scope>
    <source>
        <strain evidence="2 3">TH019</strain>
    </source>
</reference>
<dbReference type="AlphaFoldDB" id="A0A255XIR0"/>